<dbReference type="VEuPathDB" id="FungiDB:SCHCODRAFT_02513586"/>
<protein>
    <recommendedName>
        <fullName evidence="3">DDE Tnp4 domain-containing protein</fullName>
    </recommendedName>
</protein>
<dbReference type="KEGG" id="scm:SCHCO_02513586"/>
<dbReference type="RefSeq" id="XP_003028959.1">
    <property type="nucleotide sequence ID" value="XM_003028913.1"/>
</dbReference>
<dbReference type="eggNOG" id="ENOG502RZYI">
    <property type="taxonomic scope" value="Eukaryota"/>
</dbReference>
<dbReference type="OrthoDB" id="5945905at2759"/>
<dbReference type="HOGENOM" id="CLU_059042_3_1_1"/>
<sequence>MQSSPSLPLAVIPDLLPPPRLVSTCAAVTVGLASAAIDFHAYTQSQRSRRRPRPRQGGHRITKQYLRSLSDEDCLWRFRFTAADLIIVVDALKIPPSFTTRSHHRFTGLEAFALTLARFRSEGELDNLSILYDRSHSALSEAVNYIVEYVDRRWHHLLDFDSNGLLHPTRLEAYARAIHRHGAPLWGVWGFIDCTIRRIARPSWYQRVAYNGYKKFHALKYQAIMLQLNFL</sequence>
<accession>D8QDW1</accession>
<keyword evidence="2" id="KW-1185">Reference proteome</keyword>
<proteinExistence type="predicted"/>
<evidence type="ECO:0000313" key="1">
    <source>
        <dbReference type="EMBL" id="EFI94056.1"/>
    </source>
</evidence>
<organism evidence="2">
    <name type="scientific">Schizophyllum commune (strain H4-8 / FGSC 9210)</name>
    <name type="common">Split gill fungus</name>
    <dbReference type="NCBI Taxonomy" id="578458"/>
    <lineage>
        <taxon>Eukaryota</taxon>
        <taxon>Fungi</taxon>
        <taxon>Dikarya</taxon>
        <taxon>Basidiomycota</taxon>
        <taxon>Agaricomycotina</taxon>
        <taxon>Agaricomycetes</taxon>
        <taxon>Agaricomycetidae</taxon>
        <taxon>Agaricales</taxon>
        <taxon>Schizophyllaceae</taxon>
        <taxon>Schizophyllum</taxon>
    </lineage>
</organism>
<name>D8QDW1_SCHCM</name>
<dbReference type="EMBL" id="GL377310">
    <property type="protein sequence ID" value="EFI94056.1"/>
    <property type="molecule type" value="Genomic_DNA"/>
</dbReference>
<dbReference type="AlphaFoldDB" id="D8QDW1"/>
<dbReference type="Proteomes" id="UP000007431">
    <property type="component" value="Unassembled WGS sequence"/>
</dbReference>
<feature type="non-terminal residue" evidence="1">
    <location>
        <position position="231"/>
    </location>
</feature>
<dbReference type="GeneID" id="9591062"/>
<evidence type="ECO:0000313" key="2">
    <source>
        <dbReference type="Proteomes" id="UP000007431"/>
    </source>
</evidence>
<gene>
    <name evidence="1" type="ORF">SCHCODRAFT_112047</name>
</gene>
<reference evidence="1 2" key="1">
    <citation type="journal article" date="2010" name="Nat. Biotechnol.">
        <title>Genome sequence of the model mushroom Schizophyllum commune.</title>
        <authorList>
            <person name="Ohm R.A."/>
            <person name="de Jong J.F."/>
            <person name="Lugones L.G."/>
            <person name="Aerts A."/>
            <person name="Kothe E."/>
            <person name="Stajich J.E."/>
            <person name="de Vries R.P."/>
            <person name="Record E."/>
            <person name="Levasseur A."/>
            <person name="Baker S.E."/>
            <person name="Bartholomew K.A."/>
            <person name="Coutinho P.M."/>
            <person name="Erdmann S."/>
            <person name="Fowler T.J."/>
            <person name="Gathman A.C."/>
            <person name="Lombard V."/>
            <person name="Henrissat B."/>
            <person name="Knabe N."/>
            <person name="Kuees U."/>
            <person name="Lilly W.W."/>
            <person name="Lindquist E."/>
            <person name="Lucas S."/>
            <person name="Magnuson J.K."/>
            <person name="Piumi F."/>
            <person name="Raudaskoski M."/>
            <person name="Salamov A."/>
            <person name="Schmutz J."/>
            <person name="Schwarze F.W.M.R."/>
            <person name="vanKuyk P.A."/>
            <person name="Horton J.S."/>
            <person name="Grigoriev I.V."/>
            <person name="Woesten H.A.B."/>
        </authorList>
    </citation>
    <scope>NUCLEOTIDE SEQUENCE [LARGE SCALE GENOMIC DNA]</scope>
    <source>
        <strain evidence="2">H4-8 / FGSC 9210</strain>
    </source>
</reference>
<dbReference type="InParanoid" id="D8QDW1"/>
<evidence type="ECO:0008006" key="3">
    <source>
        <dbReference type="Google" id="ProtNLM"/>
    </source>
</evidence>
<dbReference type="OMA" id="HRITEWN"/>